<evidence type="ECO:0000256" key="2">
    <source>
        <dbReference type="SAM" id="MobiDB-lite"/>
    </source>
</evidence>
<dbReference type="EMBL" id="JAAGWQ010000299">
    <property type="protein sequence ID" value="KAF5657157.1"/>
    <property type="molecule type" value="Genomic_DNA"/>
</dbReference>
<evidence type="ECO:0000256" key="1">
    <source>
        <dbReference type="SAM" id="Coils"/>
    </source>
</evidence>
<proteinExistence type="predicted"/>
<accession>A0A8H5SUP8</accession>
<keyword evidence="4" id="KW-1185">Reference proteome</keyword>
<dbReference type="SUPFAM" id="SSF57997">
    <property type="entry name" value="Tropomyosin"/>
    <property type="match status" value="1"/>
</dbReference>
<dbReference type="Proteomes" id="UP000567885">
    <property type="component" value="Unassembled WGS sequence"/>
</dbReference>
<protein>
    <submittedName>
        <fullName evidence="3">Uncharacterized protein</fullName>
    </submittedName>
</protein>
<dbReference type="AlphaFoldDB" id="A0A8H5SUP8"/>
<reference evidence="3 4" key="1">
    <citation type="submission" date="2020-05" db="EMBL/GenBank/DDBJ databases">
        <title>Identification and distribution of gene clusters putatively required for synthesis of sphingolipid metabolism inhibitors in phylogenetically diverse species of the filamentous fungus Fusarium.</title>
        <authorList>
            <person name="Kim H.-S."/>
            <person name="Busman M."/>
            <person name="Brown D.W."/>
            <person name="Divon H."/>
            <person name="Uhlig S."/>
            <person name="Proctor R.H."/>
        </authorList>
    </citation>
    <scope>NUCLEOTIDE SEQUENCE [LARGE SCALE GENOMIC DNA]</scope>
    <source>
        <strain evidence="3 4">NRRL 20693</strain>
    </source>
</reference>
<gene>
    <name evidence="3" type="ORF">FHETE_10607</name>
</gene>
<dbReference type="OrthoDB" id="4332097at2759"/>
<feature type="region of interest" description="Disordered" evidence="2">
    <location>
        <begin position="472"/>
        <end position="517"/>
    </location>
</feature>
<evidence type="ECO:0000313" key="3">
    <source>
        <dbReference type="EMBL" id="KAF5657157.1"/>
    </source>
</evidence>
<keyword evidence="1" id="KW-0175">Coiled coil</keyword>
<comment type="caution">
    <text evidence="3">The sequence shown here is derived from an EMBL/GenBank/DDBJ whole genome shotgun (WGS) entry which is preliminary data.</text>
</comment>
<feature type="coiled-coil region" evidence="1">
    <location>
        <begin position="309"/>
        <end position="403"/>
    </location>
</feature>
<evidence type="ECO:0000313" key="4">
    <source>
        <dbReference type="Proteomes" id="UP000567885"/>
    </source>
</evidence>
<organism evidence="3 4">
    <name type="scientific">Fusarium heterosporum</name>
    <dbReference type="NCBI Taxonomy" id="42747"/>
    <lineage>
        <taxon>Eukaryota</taxon>
        <taxon>Fungi</taxon>
        <taxon>Dikarya</taxon>
        <taxon>Ascomycota</taxon>
        <taxon>Pezizomycotina</taxon>
        <taxon>Sordariomycetes</taxon>
        <taxon>Hypocreomycetidae</taxon>
        <taxon>Hypocreales</taxon>
        <taxon>Nectriaceae</taxon>
        <taxon>Fusarium</taxon>
        <taxon>Fusarium heterosporum species complex</taxon>
    </lineage>
</organism>
<name>A0A8H5SUP8_FUSHE</name>
<sequence>MFIYQGKLTWLQNAKNETFTIVFPKDEVRANDSVYLFTQWTKDAQGVEKAKFFQTIVVSDLKKLDGGNISFTLASSSYDYTITTQEAYSKIKVDMSNRAGGKTSTILKRGWHSEGKIDPEAAIRIWAGSINWGDRAIDEQAIFILPEGYTDDKPIVSCWQFTKDYSGNPKGPVIEGRSLKVIGLEDKIAKFAFNVHADITCAWNQENEILVVDVKEPDGKQLNIGKLNLFAKIEPQSHSFETEDLSPPVEKKVELRYPQPQATLQRVLEPLPFPKTLIETLTHGAAFIEQAGYLTKQAQNKFNELHEDFHEQTILVESLKKHKENLEKQIITVTDERNTANENVKEINKQISLLNNEYKNKVRELEAMIAGWKKEDDKDHKVINKLKEDISKLHHKNMELLEKLSKAEIAHKKLGVDLAASQARVRSLEATKLTLQNSLAVSNAQNVSYRSQIDALNKKLHKADDANKELQKSLAKAEQETKDTKAKLSAKQKDLDRANNDHGETRKKLEIAEKTRDATEAARKAAVTEAEAQKKKAEISDKLTALAKADFSRSVKEGEDANDKARADSKRAFAAEARANIAEDEINKQRKTIKGYVALVDRLEELVVREPVNNNWWQEFEPEFKRLAAPA</sequence>